<dbReference type="CDD" id="cd00332">
    <property type="entry name" value="PAL-HAL"/>
    <property type="match status" value="1"/>
</dbReference>
<dbReference type="InterPro" id="IPR024083">
    <property type="entry name" value="Fumarase/histidase_N"/>
</dbReference>
<dbReference type="InterPro" id="IPR008948">
    <property type="entry name" value="L-Aspartase-like"/>
</dbReference>
<evidence type="ECO:0000313" key="3">
    <source>
        <dbReference type="Proteomes" id="UP000509782"/>
    </source>
</evidence>
<evidence type="ECO:0000256" key="1">
    <source>
        <dbReference type="SAM" id="SignalP"/>
    </source>
</evidence>
<dbReference type="PANTHER" id="PTHR10362">
    <property type="entry name" value="HISTIDINE AMMONIA-LYASE"/>
    <property type="match status" value="1"/>
</dbReference>
<dbReference type="Pfam" id="PF00221">
    <property type="entry name" value="Lyase_aromatic"/>
    <property type="match status" value="1"/>
</dbReference>
<feature type="chain" id="PRO_5026999127" evidence="1">
    <location>
        <begin position="30"/>
        <end position="556"/>
    </location>
</feature>
<dbReference type="Proteomes" id="UP000509782">
    <property type="component" value="Chromosome"/>
</dbReference>
<organism evidence="2 3">
    <name type="scientific">Achromobacter denitrificans</name>
    <name type="common">Alcaligenes denitrificans</name>
    <dbReference type="NCBI Taxonomy" id="32002"/>
    <lineage>
        <taxon>Bacteria</taxon>
        <taxon>Pseudomonadati</taxon>
        <taxon>Pseudomonadota</taxon>
        <taxon>Betaproteobacteria</taxon>
        <taxon>Burkholderiales</taxon>
        <taxon>Alcaligenaceae</taxon>
        <taxon>Achromobacter</taxon>
    </lineage>
</organism>
<proteinExistence type="predicted"/>
<name>A0A6N0JEA1_ACHDE</name>
<dbReference type="GO" id="GO:0016841">
    <property type="term" value="F:ammonia-lyase activity"/>
    <property type="evidence" value="ECO:0007669"/>
    <property type="project" value="UniProtKB-ARBA"/>
</dbReference>
<dbReference type="SUPFAM" id="SSF48557">
    <property type="entry name" value="L-aspartase-like"/>
    <property type="match status" value="1"/>
</dbReference>
<keyword evidence="1" id="KW-0732">Signal</keyword>
<evidence type="ECO:0000313" key="2">
    <source>
        <dbReference type="EMBL" id="QKQ45307.1"/>
    </source>
</evidence>
<dbReference type="EMBL" id="CP054569">
    <property type="protein sequence ID" value="QKQ45307.1"/>
    <property type="molecule type" value="Genomic_DNA"/>
</dbReference>
<dbReference type="RefSeq" id="WP_174715546.1">
    <property type="nucleotide sequence ID" value="NZ_CP054569.1"/>
</dbReference>
<gene>
    <name evidence="2" type="ORF">FOC81_00675</name>
</gene>
<dbReference type="AlphaFoldDB" id="A0A6N0JEA1"/>
<protein>
    <submittedName>
        <fullName evidence="2">Aromatic amino acid lyase</fullName>
    </submittedName>
</protein>
<keyword evidence="2" id="KW-0456">Lyase</keyword>
<feature type="signal peptide" evidence="1">
    <location>
        <begin position="1"/>
        <end position="29"/>
    </location>
</feature>
<dbReference type="Gene3D" id="1.20.200.10">
    <property type="entry name" value="Fumarase/aspartase (Central domain)"/>
    <property type="match status" value="1"/>
</dbReference>
<dbReference type="Gene3D" id="1.10.275.10">
    <property type="entry name" value="Fumarase/aspartase (N-terminal domain)"/>
    <property type="match status" value="1"/>
</dbReference>
<sequence>MKNAMKPRGLRLPRALALCCAVMPAWALAQQTVRLDGASLTYEQVALVARSGAKVEIAPEARRRVARGHDVVLAAAQADMPIYGLNRGVGAARQVAVLEGQRENAADVRKSSEAFNRNLLISHSRATGPATDAAIVRAALTARLNTALTGASGMQAEIADMYAALLNAGITPVVPRDASVGEADIFLLSYTGLAMMGLGEVLVDGRRVPAAQALRAAGIAPVRPFAKDALAIMSSNAYSAGHAALVAYDLGRLLDRADLVFAASLEALNGNVAPLLQDSVAARPFPGHREAAGRIAALLDGSYLWKKDPARFSQDPLSFRTTPQLHGALRQQFRTLTAHLRTQLNASDDNPVILLDVTPAEGAREQEARYYVKGTVEGRPVTGAVVPTAHFEPVGWALDAQAMAVGLSHLSNHSMQRANRLATKDFTGIDLLDGQPPGSLAGFWKTANVLQTRIYAETVPVSSLVQPSARDIEDVGTQAPLVVERLDHAAELAYRMLAVELAVAAQVVEQRQRQHPDLALGRATGALLGDTRKAMAAQPAPRLPGGDVDAAYLKLR</sequence>
<accession>A0A6N0JEA1</accession>
<dbReference type="InterPro" id="IPR001106">
    <property type="entry name" value="Aromatic_Lyase"/>
</dbReference>
<reference evidence="2 3" key="1">
    <citation type="submission" date="2020-05" db="EMBL/GenBank/DDBJ databases">
        <title>FDA dAtabase for Regulatory Grade micrObial Sequences (FDA-ARGOS): Supporting development and validation of Infectious Disease Dx tests.</title>
        <authorList>
            <person name="Sproer C."/>
            <person name="Gronow S."/>
            <person name="Severitt S."/>
            <person name="Schroder I."/>
            <person name="Tallon L."/>
            <person name="Sadzewicz L."/>
            <person name="Zhao X."/>
            <person name="Vavikolanu K."/>
            <person name="Mehta A."/>
            <person name="Aluvathingal J."/>
            <person name="Nadendla S."/>
            <person name="Myers T."/>
            <person name="Yan Y."/>
            <person name="Sichtig H."/>
        </authorList>
    </citation>
    <scope>NUCLEOTIDE SEQUENCE [LARGE SCALE GENOMIC DNA]</scope>
    <source>
        <strain evidence="2 3">FDAARGOS_787</strain>
    </source>
</reference>